<feature type="domain" description="YCII-related" evidence="1">
    <location>
        <begin position="8"/>
        <end position="90"/>
    </location>
</feature>
<dbReference type="InterPro" id="IPR051807">
    <property type="entry name" value="Sec-metab_biosynth-assoc"/>
</dbReference>
<dbReference type="Gene3D" id="3.30.70.1060">
    <property type="entry name" value="Dimeric alpha+beta barrel"/>
    <property type="match status" value="1"/>
</dbReference>
<name>A0AA39GHI7_SARSR</name>
<dbReference type="PANTHER" id="PTHR33606">
    <property type="entry name" value="PROTEIN YCII"/>
    <property type="match status" value="1"/>
</dbReference>
<protein>
    <recommendedName>
        <fullName evidence="1">YCII-related domain-containing protein</fullName>
    </recommendedName>
</protein>
<proteinExistence type="predicted"/>
<sequence>MSSGTTFEYLVIVPDKPGAQAKRLEVRAQHLAGIEPARAAGKWQMGGALFHETPQGGDPTKWDFMGSTLVCTAESKQEVIDGLSKDIYVQIYPFKCAFREQLN</sequence>
<evidence type="ECO:0000313" key="2">
    <source>
        <dbReference type="EMBL" id="KAK0387291.1"/>
    </source>
</evidence>
<dbReference type="EMBL" id="JAPDFR010000004">
    <property type="protein sequence ID" value="KAK0387291.1"/>
    <property type="molecule type" value="Genomic_DNA"/>
</dbReference>
<organism evidence="2 3">
    <name type="scientific">Sarocladium strictum</name>
    <name type="common">Black bundle disease fungus</name>
    <name type="synonym">Acremonium strictum</name>
    <dbReference type="NCBI Taxonomy" id="5046"/>
    <lineage>
        <taxon>Eukaryota</taxon>
        <taxon>Fungi</taxon>
        <taxon>Dikarya</taxon>
        <taxon>Ascomycota</taxon>
        <taxon>Pezizomycotina</taxon>
        <taxon>Sordariomycetes</taxon>
        <taxon>Hypocreomycetidae</taxon>
        <taxon>Hypocreales</taxon>
        <taxon>Sarocladiaceae</taxon>
        <taxon>Sarocladium</taxon>
    </lineage>
</organism>
<dbReference type="Proteomes" id="UP001175261">
    <property type="component" value="Unassembled WGS sequence"/>
</dbReference>
<accession>A0AA39GHI7</accession>
<keyword evidence="3" id="KW-1185">Reference proteome</keyword>
<evidence type="ECO:0000259" key="1">
    <source>
        <dbReference type="Pfam" id="PF03795"/>
    </source>
</evidence>
<comment type="caution">
    <text evidence="2">The sequence shown here is derived from an EMBL/GenBank/DDBJ whole genome shotgun (WGS) entry which is preliminary data.</text>
</comment>
<evidence type="ECO:0000313" key="3">
    <source>
        <dbReference type="Proteomes" id="UP001175261"/>
    </source>
</evidence>
<gene>
    <name evidence="2" type="ORF">NLU13_5604</name>
</gene>
<reference evidence="2" key="1">
    <citation type="submission" date="2022-10" db="EMBL/GenBank/DDBJ databases">
        <title>Determination and structural analysis of whole genome sequence of Sarocladium strictum F4-1.</title>
        <authorList>
            <person name="Hu L."/>
            <person name="Jiang Y."/>
        </authorList>
    </citation>
    <scope>NUCLEOTIDE SEQUENCE</scope>
    <source>
        <strain evidence="2">F4-1</strain>
    </source>
</reference>
<dbReference type="InterPro" id="IPR005545">
    <property type="entry name" value="YCII"/>
</dbReference>
<dbReference type="AlphaFoldDB" id="A0AA39GHI7"/>
<dbReference type="InterPro" id="IPR011008">
    <property type="entry name" value="Dimeric_a/b-barrel"/>
</dbReference>
<dbReference type="SUPFAM" id="SSF54909">
    <property type="entry name" value="Dimeric alpha+beta barrel"/>
    <property type="match status" value="1"/>
</dbReference>
<dbReference type="Pfam" id="PF03795">
    <property type="entry name" value="YCII"/>
    <property type="match status" value="1"/>
</dbReference>
<dbReference type="PANTHER" id="PTHR33606:SF3">
    <property type="entry name" value="PROTEIN YCII"/>
    <property type="match status" value="1"/>
</dbReference>